<name>A0A2G9UV69_TELCI</name>
<gene>
    <name evidence="1" type="ORF">TELCIR_03949</name>
</gene>
<protein>
    <submittedName>
        <fullName evidence="1">Uncharacterized protein</fullName>
    </submittedName>
</protein>
<dbReference type="EMBL" id="KZ345341">
    <property type="protein sequence ID" value="PIO74053.1"/>
    <property type="molecule type" value="Genomic_DNA"/>
</dbReference>
<evidence type="ECO:0000313" key="2">
    <source>
        <dbReference type="Proteomes" id="UP000230423"/>
    </source>
</evidence>
<proteinExistence type="predicted"/>
<organism evidence="1 2">
    <name type="scientific">Teladorsagia circumcincta</name>
    <name type="common">Brown stomach worm</name>
    <name type="synonym">Ostertagia circumcincta</name>
    <dbReference type="NCBI Taxonomy" id="45464"/>
    <lineage>
        <taxon>Eukaryota</taxon>
        <taxon>Metazoa</taxon>
        <taxon>Ecdysozoa</taxon>
        <taxon>Nematoda</taxon>
        <taxon>Chromadorea</taxon>
        <taxon>Rhabditida</taxon>
        <taxon>Rhabditina</taxon>
        <taxon>Rhabditomorpha</taxon>
        <taxon>Strongyloidea</taxon>
        <taxon>Trichostrongylidae</taxon>
        <taxon>Teladorsagia</taxon>
    </lineage>
</organism>
<keyword evidence="2" id="KW-1185">Reference proteome</keyword>
<accession>A0A2G9UV69</accession>
<dbReference type="AlphaFoldDB" id="A0A2G9UV69"/>
<sequence length="83" mass="9077">MIVIRIKSVKDGMKMVTGREGGTIRRRTRKTMGIGETDEATIATGAKNARDAMTAAKKRTKKIERGTETRIKIKRTVIATAGS</sequence>
<dbReference type="Proteomes" id="UP000230423">
    <property type="component" value="Unassembled WGS sequence"/>
</dbReference>
<reference evidence="1 2" key="1">
    <citation type="submission" date="2015-09" db="EMBL/GenBank/DDBJ databases">
        <title>Draft genome of the parasitic nematode Teladorsagia circumcincta isolate WARC Sus (inbred).</title>
        <authorList>
            <person name="Mitreva M."/>
        </authorList>
    </citation>
    <scope>NUCLEOTIDE SEQUENCE [LARGE SCALE GENOMIC DNA]</scope>
    <source>
        <strain evidence="1 2">S</strain>
    </source>
</reference>
<evidence type="ECO:0000313" key="1">
    <source>
        <dbReference type="EMBL" id="PIO74053.1"/>
    </source>
</evidence>